<dbReference type="Pfam" id="PF01261">
    <property type="entry name" value="AP_endonuc_2"/>
    <property type="match status" value="1"/>
</dbReference>
<dbReference type="InterPro" id="IPR050312">
    <property type="entry name" value="IolE/XylAMocC-like"/>
</dbReference>
<dbReference type="PANTHER" id="PTHR12110">
    <property type="entry name" value="HYDROXYPYRUVATE ISOMERASE"/>
    <property type="match status" value="1"/>
</dbReference>
<evidence type="ECO:0000313" key="3">
    <source>
        <dbReference type="Proteomes" id="UP000184608"/>
    </source>
</evidence>
<evidence type="ECO:0000313" key="2">
    <source>
        <dbReference type="EMBL" id="SHI67484.1"/>
    </source>
</evidence>
<organism evidence="2 3">
    <name type="scientific">Vibrio aerogenes CECT 7868</name>
    <dbReference type="NCBI Taxonomy" id="1216006"/>
    <lineage>
        <taxon>Bacteria</taxon>
        <taxon>Pseudomonadati</taxon>
        <taxon>Pseudomonadota</taxon>
        <taxon>Gammaproteobacteria</taxon>
        <taxon>Vibrionales</taxon>
        <taxon>Vibrionaceae</taxon>
        <taxon>Vibrio</taxon>
    </lineage>
</organism>
<evidence type="ECO:0000259" key="1">
    <source>
        <dbReference type="Pfam" id="PF01261"/>
    </source>
</evidence>
<dbReference type="GO" id="GO:0046565">
    <property type="term" value="F:3-dehydroshikimate dehydratase activity"/>
    <property type="evidence" value="ECO:0007669"/>
    <property type="project" value="UniProtKB-EC"/>
</dbReference>
<dbReference type="AlphaFoldDB" id="A0A1M6D331"/>
<keyword evidence="2" id="KW-0456">Lyase</keyword>
<accession>A0A1M6D331</accession>
<dbReference type="SUPFAM" id="SSF51658">
    <property type="entry name" value="Xylose isomerase-like"/>
    <property type="match status" value="1"/>
</dbReference>
<dbReference type="Gene3D" id="3.20.20.150">
    <property type="entry name" value="Divalent-metal-dependent TIM barrel enzymes"/>
    <property type="match status" value="1"/>
</dbReference>
<feature type="domain" description="Xylose isomerase-like TIM barrel" evidence="1">
    <location>
        <begin position="42"/>
        <end position="212"/>
    </location>
</feature>
<dbReference type="EMBL" id="FQXZ01000046">
    <property type="protein sequence ID" value="SHI67484.1"/>
    <property type="molecule type" value="Genomic_DNA"/>
</dbReference>
<sequence length="273" mass="30677">MISISNIAWDIAIDHDIASLMHTHDVSYIDIAPPKYFPEPALVTDQSLDEVRQYWQKKNISPLGMQSLLFGTQGLNVFAGEEVQEKMLAHLGHICRIGDGLGARKLVFGSPRNRDRSHLNDADTSCIARHFFRSLGDIAKQHDVTICLEPNPVCYHANFMTDSLETAQVVAAIDHPNIRMQLDVGAMCINQESPDEVLQQVAPWVHHIHISEPQLAPLNQDNRYHLQAAKAIQRYLPDYPLAIEMLTSSRENALTEIEQAVLLIKTIYLGLSK</sequence>
<protein>
    <submittedName>
        <fullName evidence="2">3-dehydroshikimate dehydratase</fullName>
        <ecNumber evidence="2">4.2.1.118</ecNumber>
    </submittedName>
</protein>
<dbReference type="InterPro" id="IPR036237">
    <property type="entry name" value="Xyl_isomerase-like_sf"/>
</dbReference>
<name>A0A1M6D331_9VIBR</name>
<dbReference type="RefSeq" id="WP_073605725.1">
    <property type="nucleotide sequence ID" value="NZ_FQXZ01000046.1"/>
</dbReference>
<dbReference type="STRING" id="1216006.VA7868_04122"/>
<gene>
    <name evidence="2" type="primary">asbF</name>
    <name evidence="2" type="ORF">VA7868_04122</name>
</gene>
<reference evidence="2 3" key="1">
    <citation type="submission" date="2016-11" db="EMBL/GenBank/DDBJ databases">
        <authorList>
            <person name="Jaros S."/>
            <person name="Januszkiewicz K."/>
            <person name="Wedrychowicz H."/>
        </authorList>
    </citation>
    <scope>NUCLEOTIDE SEQUENCE [LARGE SCALE GENOMIC DNA]</scope>
    <source>
        <strain evidence="2 3">CECT 7868</strain>
    </source>
</reference>
<dbReference type="Proteomes" id="UP000184608">
    <property type="component" value="Unassembled WGS sequence"/>
</dbReference>
<dbReference type="PANTHER" id="PTHR12110:SF21">
    <property type="entry name" value="XYLOSE ISOMERASE-LIKE TIM BARREL DOMAIN-CONTAINING PROTEIN"/>
    <property type="match status" value="1"/>
</dbReference>
<keyword evidence="3" id="KW-1185">Reference proteome</keyword>
<dbReference type="InterPro" id="IPR013022">
    <property type="entry name" value="Xyl_isomerase-like_TIM-brl"/>
</dbReference>
<dbReference type="OrthoDB" id="9801426at2"/>
<proteinExistence type="predicted"/>
<dbReference type="EC" id="4.2.1.118" evidence="2"/>